<accession>A0A1H6QSM4</accession>
<dbReference type="GO" id="GO:0042834">
    <property type="term" value="F:peptidoglycan binding"/>
    <property type="evidence" value="ECO:0007669"/>
    <property type="project" value="InterPro"/>
</dbReference>
<name>A0A1H6QSM4_9RHOB</name>
<sequence>MANSYDHGHVHPQHVQYSLSAHQYAPEADFHPGYDDDDMARPAGLGRLLSLLGAAGSLALVVGVGVWGYKLVMRDVSGVPVVRALEGPMRVQPDNPGGERADHQGLAVNTVAAKGTAAPPPDRLKLAPQPVSLIEEDAPMGEMAADAAEPAVHTAQASAADETADDAVQDGSVDALVQELARQARPLPENAVQTGDIPTAQPAAAIVQPEPLPAIDPADLMAAAPDPALLEAPGVKQSPRPQPRPARTVRAAPEPDADLAEAINAAVESAAALDVDPEAIPDGTRMAQLGAFDSPEVARAEWERLTGQFGDYLDGKQRVVQKATSGGRTFYRLRAMGFDDLSDARRFCSALNAEDADCIPAIAR</sequence>
<proteinExistence type="predicted"/>
<dbReference type="Gene3D" id="3.30.70.1070">
    <property type="entry name" value="Sporulation related repeat"/>
    <property type="match status" value="1"/>
</dbReference>
<protein>
    <submittedName>
        <fullName evidence="4">Sporulation related domain-containing protein</fullName>
    </submittedName>
</protein>
<keyword evidence="2" id="KW-1133">Transmembrane helix</keyword>
<gene>
    <name evidence="4" type="ORF">SAMN05444007_101279</name>
</gene>
<evidence type="ECO:0000313" key="4">
    <source>
        <dbReference type="EMBL" id="SEI46609.1"/>
    </source>
</evidence>
<dbReference type="InterPro" id="IPR007730">
    <property type="entry name" value="SPOR-like_dom"/>
</dbReference>
<feature type="domain" description="SPOR" evidence="3">
    <location>
        <begin position="279"/>
        <end position="364"/>
    </location>
</feature>
<feature type="region of interest" description="Disordered" evidence="1">
    <location>
        <begin position="231"/>
        <end position="250"/>
    </location>
</feature>
<evidence type="ECO:0000313" key="5">
    <source>
        <dbReference type="Proteomes" id="UP000199379"/>
    </source>
</evidence>
<dbReference type="RefSeq" id="WP_092361783.1">
    <property type="nucleotide sequence ID" value="NZ_BMGV01000001.1"/>
</dbReference>
<reference evidence="4 5" key="1">
    <citation type="submission" date="2016-10" db="EMBL/GenBank/DDBJ databases">
        <authorList>
            <person name="de Groot N.N."/>
        </authorList>
    </citation>
    <scope>NUCLEOTIDE SEQUENCE [LARGE SCALE GENOMIC DNA]</scope>
    <source>
        <strain evidence="4 5">DSM 29340</strain>
    </source>
</reference>
<evidence type="ECO:0000259" key="3">
    <source>
        <dbReference type="PROSITE" id="PS51724"/>
    </source>
</evidence>
<evidence type="ECO:0000256" key="2">
    <source>
        <dbReference type="SAM" id="Phobius"/>
    </source>
</evidence>
<dbReference type="EMBL" id="FNYD01000001">
    <property type="protein sequence ID" value="SEI46609.1"/>
    <property type="molecule type" value="Genomic_DNA"/>
</dbReference>
<feature type="transmembrane region" description="Helical" evidence="2">
    <location>
        <begin position="48"/>
        <end position="69"/>
    </location>
</feature>
<dbReference type="STRING" id="1227549.SAMN05444007_101279"/>
<dbReference type="OrthoDB" id="8479416at2"/>
<dbReference type="PROSITE" id="PS51724">
    <property type="entry name" value="SPOR"/>
    <property type="match status" value="1"/>
</dbReference>
<dbReference type="Proteomes" id="UP000199379">
    <property type="component" value="Unassembled WGS sequence"/>
</dbReference>
<dbReference type="AlphaFoldDB" id="A0A1H6QSM4"/>
<keyword evidence="2" id="KW-0472">Membrane</keyword>
<evidence type="ECO:0000256" key="1">
    <source>
        <dbReference type="SAM" id="MobiDB-lite"/>
    </source>
</evidence>
<keyword evidence="2" id="KW-0812">Transmembrane</keyword>
<dbReference type="InterPro" id="IPR036680">
    <property type="entry name" value="SPOR-like_sf"/>
</dbReference>
<dbReference type="Pfam" id="PF05036">
    <property type="entry name" value="SPOR"/>
    <property type="match status" value="1"/>
</dbReference>
<feature type="region of interest" description="Disordered" evidence="1">
    <location>
        <begin position="144"/>
        <end position="167"/>
    </location>
</feature>
<organism evidence="4 5">
    <name type="scientific">Cribrihabitans marinus</name>
    <dbReference type="NCBI Taxonomy" id="1227549"/>
    <lineage>
        <taxon>Bacteria</taxon>
        <taxon>Pseudomonadati</taxon>
        <taxon>Pseudomonadota</taxon>
        <taxon>Alphaproteobacteria</taxon>
        <taxon>Rhodobacterales</taxon>
        <taxon>Paracoccaceae</taxon>
        <taxon>Cribrihabitans</taxon>
    </lineage>
</organism>
<keyword evidence="5" id="KW-1185">Reference proteome</keyword>